<dbReference type="OrthoDB" id="10619911at2759"/>
<organism evidence="1 2">
    <name type="scientific">Suillus luteus UH-Slu-Lm8-n1</name>
    <dbReference type="NCBI Taxonomy" id="930992"/>
    <lineage>
        <taxon>Eukaryota</taxon>
        <taxon>Fungi</taxon>
        <taxon>Dikarya</taxon>
        <taxon>Basidiomycota</taxon>
        <taxon>Agaricomycotina</taxon>
        <taxon>Agaricomycetes</taxon>
        <taxon>Agaricomycetidae</taxon>
        <taxon>Boletales</taxon>
        <taxon>Suillineae</taxon>
        <taxon>Suillaceae</taxon>
        <taxon>Suillus</taxon>
    </lineage>
</organism>
<reference evidence="2" key="2">
    <citation type="submission" date="2015-01" db="EMBL/GenBank/DDBJ databases">
        <title>Evolutionary Origins and Diversification of the Mycorrhizal Mutualists.</title>
        <authorList>
            <consortium name="DOE Joint Genome Institute"/>
            <consortium name="Mycorrhizal Genomics Consortium"/>
            <person name="Kohler A."/>
            <person name="Kuo A."/>
            <person name="Nagy L.G."/>
            <person name="Floudas D."/>
            <person name="Copeland A."/>
            <person name="Barry K.W."/>
            <person name="Cichocki N."/>
            <person name="Veneault-Fourrey C."/>
            <person name="LaButti K."/>
            <person name="Lindquist E.A."/>
            <person name="Lipzen A."/>
            <person name="Lundell T."/>
            <person name="Morin E."/>
            <person name="Murat C."/>
            <person name="Riley R."/>
            <person name="Ohm R."/>
            <person name="Sun H."/>
            <person name="Tunlid A."/>
            <person name="Henrissat B."/>
            <person name="Grigoriev I.V."/>
            <person name="Hibbett D.S."/>
            <person name="Martin F."/>
        </authorList>
    </citation>
    <scope>NUCLEOTIDE SEQUENCE [LARGE SCALE GENOMIC DNA]</scope>
    <source>
        <strain evidence="2">UH-Slu-Lm8-n1</strain>
    </source>
</reference>
<name>A0A0D0BRK1_9AGAM</name>
<keyword evidence="2" id="KW-1185">Reference proteome</keyword>
<dbReference type="HOGENOM" id="CLU_2470583_0_0_1"/>
<proteinExistence type="predicted"/>
<gene>
    <name evidence="1" type="ORF">CY34DRAFT_801297</name>
</gene>
<dbReference type="Proteomes" id="UP000054485">
    <property type="component" value="Unassembled WGS sequence"/>
</dbReference>
<dbReference type="InParanoid" id="A0A0D0BRK1"/>
<dbReference type="EMBL" id="KN835169">
    <property type="protein sequence ID" value="KIK45673.1"/>
    <property type="molecule type" value="Genomic_DNA"/>
</dbReference>
<protein>
    <submittedName>
        <fullName evidence="1">Uncharacterized protein</fullName>
    </submittedName>
</protein>
<evidence type="ECO:0000313" key="2">
    <source>
        <dbReference type="Proteomes" id="UP000054485"/>
    </source>
</evidence>
<evidence type="ECO:0000313" key="1">
    <source>
        <dbReference type="EMBL" id="KIK45673.1"/>
    </source>
</evidence>
<reference evidence="1 2" key="1">
    <citation type="submission" date="2014-04" db="EMBL/GenBank/DDBJ databases">
        <authorList>
            <consortium name="DOE Joint Genome Institute"/>
            <person name="Kuo A."/>
            <person name="Ruytinx J."/>
            <person name="Rineau F."/>
            <person name="Colpaert J."/>
            <person name="Kohler A."/>
            <person name="Nagy L.G."/>
            <person name="Floudas D."/>
            <person name="Copeland A."/>
            <person name="Barry K.W."/>
            <person name="Cichocki N."/>
            <person name="Veneault-Fourrey C."/>
            <person name="LaButti K."/>
            <person name="Lindquist E.A."/>
            <person name="Lipzen A."/>
            <person name="Lundell T."/>
            <person name="Morin E."/>
            <person name="Murat C."/>
            <person name="Sun H."/>
            <person name="Tunlid A."/>
            <person name="Henrissat B."/>
            <person name="Grigoriev I.V."/>
            <person name="Hibbett D.S."/>
            <person name="Martin F."/>
            <person name="Nordberg H.P."/>
            <person name="Cantor M.N."/>
            <person name="Hua S.X."/>
        </authorList>
    </citation>
    <scope>NUCLEOTIDE SEQUENCE [LARGE SCALE GENOMIC DNA]</scope>
    <source>
        <strain evidence="1 2">UH-Slu-Lm8-n1</strain>
    </source>
</reference>
<dbReference type="AlphaFoldDB" id="A0A0D0BRK1"/>
<accession>A0A0D0BRK1</accession>
<sequence length="88" mass="9566">MWGESDREEPNHDLAQLGGYYESTIGKVQTNLTTYLFSRVNILALSNGNFRLLLDLGAVTGTMNYGTQCTPDLSIISAAGKEPMHSLG</sequence>